<reference evidence="7 8" key="1">
    <citation type="submission" date="2017-09" db="EMBL/GenBank/DDBJ databases">
        <title>WGS assembly of Aquilegia coerulea Goldsmith.</title>
        <authorList>
            <person name="Hodges S."/>
            <person name="Kramer E."/>
            <person name="Nordborg M."/>
            <person name="Tomkins J."/>
            <person name="Borevitz J."/>
            <person name="Derieg N."/>
            <person name="Yan J."/>
            <person name="Mihaltcheva S."/>
            <person name="Hayes R.D."/>
            <person name="Rokhsar D."/>
        </authorList>
    </citation>
    <scope>NUCLEOTIDE SEQUENCE [LARGE SCALE GENOMIC DNA]</scope>
    <source>
        <strain evidence="8">cv. Goldsmith</strain>
    </source>
</reference>
<dbReference type="EMBL" id="KZ305026">
    <property type="protein sequence ID" value="PIA54486.1"/>
    <property type="molecule type" value="Genomic_DNA"/>
</dbReference>
<feature type="compositionally biased region" description="Basic and acidic residues" evidence="5">
    <location>
        <begin position="756"/>
        <end position="767"/>
    </location>
</feature>
<feature type="compositionally biased region" description="Basic and acidic residues" evidence="5">
    <location>
        <begin position="794"/>
        <end position="808"/>
    </location>
</feature>
<evidence type="ECO:0000256" key="3">
    <source>
        <dbReference type="ARBA" id="ARBA00022833"/>
    </source>
</evidence>
<keyword evidence="3" id="KW-0862">Zinc</keyword>
<dbReference type="PANTHER" id="PTHR37393">
    <property type="entry name" value="AT-RICH INTERACTIVE DOMAIN-CONTAINING PROTEIN 1A-LIKE"/>
    <property type="match status" value="1"/>
</dbReference>
<feature type="compositionally biased region" description="Basic and acidic residues" evidence="5">
    <location>
        <begin position="699"/>
        <end position="737"/>
    </location>
</feature>
<feature type="compositionally biased region" description="Low complexity" evidence="5">
    <location>
        <begin position="329"/>
        <end position="419"/>
    </location>
</feature>
<dbReference type="InterPro" id="IPR001841">
    <property type="entry name" value="Znf_RING"/>
</dbReference>
<dbReference type="STRING" id="218851.A0A2G5EFG0"/>
<organism evidence="7 8">
    <name type="scientific">Aquilegia coerulea</name>
    <name type="common">Rocky mountain columbine</name>
    <dbReference type="NCBI Taxonomy" id="218851"/>
    <lineage>
        <taxon>Eukaryota</taxon>
        <taxon>Viridiplantae</taxon>
        <taxon>Streptophyta</taxon>
        <taxon>Embryophyta</taxon>
        <taxon>Tracheophyta</taxon>
        <taxon>Spermatophyta</taxon>
        <taxon>Magnoliopsida</taxon>
        <taxon>Ranunculales</taxon>
        <taxon>Ranunculaceae</taxon>
        <taxon>Thalictroideae</taxon>
        <taxon>Aquilegia</taxon>
    </lineage>
</organism>
<feature type="compositionally biased region" description="Polar residues" evidence="5">
    <location>
        <begin position="636"/>
        <end position="672"/>
    </location>
</feature>
<feature type="region of interest" description="Disordered" evidence="5">
    <location>
        <begin position="1455"/>
        <end position="1491"/>
    </location>
</feature>
<gene>
    <name evidence="7" type="ORF">AQUCO_00900795v1</name>
</gene>
<feature type="region of interest" description="Disordered" evidence="5">
    <location>
        <begin position="140"/>
        <end position="168"/>
    </location>
</feature>
<protein>
    <recommendedName>
        <fullName evidence="6">RING-type domain-containing protein</fullName>
    </recommendedName>
</protein>
<feature type="compositionally biased region" description="Low complexity" evidence="5">
    <location>
        <begin position="285"/>
        <end position="297"/>
    </location>
</feature>
<name>A0A2G5EFG0_AQUCA</name>
<dbReference type="PROSITE" id="PS50089">
    <property type="entry name" value="ZF_RING_2"/>
    <property type="match status" value="1"/>
</dbReference>
<evidence type="ECO:0000259" key="6">
    <source>
        <dbReference type="PROSITE" id="PS50089"/>
    </source>
</evidence>
<keyword evidence="1" id="KW-0479">Metal-binding</keyword>
<evidence type="ECO:0000256" key="1">
    <source>
        <dbReference type="ARBA" id="ARBA00022723"/>
    </source>
</evidence>
<feature type="compositionally biased region" description="Pro residues" evidence="5">
    <location>
        <begin position="298"/>
        <end position="310"/>
    </location>
</feature>
<feature type="compositionally biased region" description="Polar residues" evidence="5">
    <location>
        <begin position="598"/>
        <end position="610"/>
    </location>
</feature>
<evidence type="ECO:0000256" key="2">
    <source>
        <dbReference type="ARBA" id="ARBA00022771"/>
    </source>
</evidence>
<feature type="region of interest" description="Disordered" evidence="5">
    <location>
        <begin position="325"/>
        <end position="444"/>
    </location>
</feature>
<dbReference type="EMBL" id="KZ305026">
    <property type="protein sequence ID" value="PIA54489.1"/>
    <property type="molecule type" value="Genomic_DNA"/>
</dbReference>
<feature type="region of interest" description="Disordered" evidence="5">
    <location>
        <begin position="284"/>
        <end position="311"/>
    </location>
</feature>
<dbReference type="PANTHER" id="PTHR37393:SF1">
    <property type="entry name" value="AT-RICH INTERACTIVE DOMAIN-CONTAINING PROTEIN 1A-LIKE"/>
    <property type="match status" value="1"/>
</dbReference>
<feature type="compositionally biased region" description="Polar residues" evidence="5">
    <location>
        <begin position="145"/>
        <end position="168"/>
    </location>
</feature>
<dbReference type="SUPFAM" id="SSF49599">
    <property type="entry name" value="TRAF domain-like"/>
    <property type="match status" value="1"/>
</dbReference>
<accession>A0A2G5EFG0</accession>
<evidence type="ECO:0000256" key="4">
    <source>
        <dbReference type="PROSITE-ProRule" id="PRU00175"/>
    </source>
</evidence>
<evidence type="ECO:0000313" key="8">
    <source>
        <dbReference type="Proteomes" id="UP000230069"/>
    </source>
</evidence>
<feature type="region of interest" description="Disordered" evidence="5">
    <location>
        <begin position="598"/>
        <end position="851"/>
    </location>
</feature>
<evidence type="ECO:0000256" key="5">
    <source>
        <dbReference type="SAM" id="MobiDB-lite"/>
    </source>
</evidence>
<keyword evidence="2 4" id="KW-0863">Zinc-finger</keyword>
<feature type="compositionally biased region" description="Polar residues" evidence="5">
    <location>
        <begin position="825"/>
        <end position="838"/>
    </location>
</feature>
<feature type="domain" description="RING-type" evidence="6">
    <location>
        <begin position="20"/>
        <end position="59"/>
    </location>
</feature>
<proteinExistence type="predicted"/>
<dbReference type="PROSITE" id="PS00518">
    <property type="entry name" value="ZF_RING_1"/>
    <property type="match status" value="1"/>
</dbReference>
<feature type="compositionally biased region" description="Polar residues" evidence="5">
    <location>
        <begin position="738"/>
        <end position="753"/>
    </location>
</feature>
<keyword evidence="8" id="KW-1185">Reference proteome</keyword>
<dbReference type="Gene3D" id="3.30.40.10">
    <property type="entry name" value="Zinc/RING finger domain, C3HC4 (zinc finger)"/>
    <property type="match status" value="1"/>
</dbReference>
<dbReference type="EMBL" id="KZ305026">
    <property type="protein sequence ID" value="PIA54488.1"/>
    <property type="molecule type" value="Genomic_DNA"/>
</dbReference>
<dbReference type="CDD" id="cd16449">
    <property type="entry name" value="RING-HC"/>
    <property type="match status" value="1"/>
</dbReference>
<dbReference type="OrthoDB" id="9049620at2759"/>
<dbReference type="SUPFAM" id="SSF57850">
    <property type="entry name" value="RING/U-box"/>
    <property type="match status" value="1"/>
</dbReference>
<dbReference type="EMBL" id="KZ305026">
    <property type="protein sequence ID" value="PIA54487.1"/>
    <property type="molecule type" value="Genomic_DNA"/>
</dbReference>
<dbReference type="GO" id="GO:0008270">
    <property type="term" value="F:zinc ion binding"/>
    <property type="evidence" value="ECO:0007669"/>
    <property type="project" value="UniProtKB-KW"/>
</dbReference>
<dbReference type="InterPro" id="IPR013083">
    <property type="entry name" value="Znf_RING/FYVE/PHD"/>
</dbReference>
<sequence length="1491" mass="163678">MGFDNECILNIQSLAGEYFCPVCRLLVYPNEALQSQCTHLYCKPCLTYIVGTTHACPYDGYLVTEADSKPLVETNKALADTIGKVAVHCLYHRSGCTWQGQLSECTTHCTGCAFGSSPVVCNRCGTQIVHRQVQEHAQSCPGVQPQMQQAERSQETAAATGTTANSEQNQTITQAGVVSQAQTAQNVVASTSAQDQSKVNTSSQPQAAVQAVPTPEQWYQQQQQYQQYYQQYPGYDPYQQQYLQYGQYQQQAYQQQHPPHAIPGQQPQMYMQLQSLPHAQLAVRPQTHLQTQSQTQPQPQPQSQPQPLPHPQAQVGLQQVQTYPPVHGQQQPQLYSQPQPNQQPQSSQLQVQTHIQQRPQTPQSQQLLPQYSQPNPQTQAYPQSQPPAQSHIHPQTQVQQHAHAQMQLQSQSQPPNQLSHAATGHQSYPQPQPNHQIPPSAQQLQSMYIQPQQQGAPLQVPQQTGQVQSQFPQQQLAQIRPSQSLVPMQQQQHLPMLPTQGQRPNMPPAHLQARHMTQIVHQYSGVHPSQQPNMGQQHGQVHPQAFPGQTPGLVQNTHQQPAHFIQQLPPQLRPQIPPSSLPPASNVHQQLQQNVPISHGLQSHPHNSTGRPVLPNHGVLHQSIQPGGIHLYPQGPNIQSQSSAALSGSMTQASAVQPTMKSETHAESASQKTDVKEAHMLPTTSSQGTLLDEPQLGKYENEAKPEYKKESVDGERKSVSGGEDKGSSLKLDVREISESSQLLENNPVSSSQADEPVDKNMVKEEATVKSGSLAGDKLAETTVQGQEGIPPIIKKQEDNSQLEDKEVQKNLSSQQKDIVHGRDANTMSQGKISESEGNNVEGPSLRSNPLQQPHQNLGVAHSSRHALGQMQGSNYVQDRVHQRPPTTDQMVQNILPPQMQVPGQLPTHMRPQGHNMLGGVPLQGQPSSAPVHFQQSIAKQPLGSFRPEISPGGIINPGLPAFGRGPSHIGPRGHVNVGQMPHQVGVSMGGPAFGVPPPGAFDSQGSITGRVPPHGQHMPASLDSESIANSRTGHFDSRQLDLHIPGSGDRAPFGQPSITQSDRMKMNGSSSRGFSGGLSDPLHQFGLQEERFKHFPEERYRQFPEDERVNSFGVESGRRIHRGEFVDDLHVTGPTHMGLEHVPRSESYFSTSRPLDRAPHGFTRDARHDLDVGAKAAVSRLLPPYQAGGLRPIDLRDDISGRKVDHIGLHPDFHRSASDLGRFRVDGLPPLRSPGREYSDIPSSRFGRFEDIDGRESRALGDRSKLFGLPSGSNSFLESRFPSLPSHMRRGESDIPGNLRIGERVNLRGGNMVGPDIFPAHLRNAGPVGSRNLPSHMHMGEPAGYGTYPIPSRLADVGGPGNLPSNLRIGEPIGNNLSNHSRPGLTSGMPIHGYPSDTGNFNAGEVESLDHSRKRKHGTMGWCRICKVDCETVEGLEMHSQTREHQKKAMDMVLSIKKDNAKKQKITSDEPVSHEGDTDSARKTSVENHEE</sequence>
<dbReference type="InterPro" id="IPR017907">
    <property type="entry name" value="Znf_RING_CS"/>
</dbReference>
<feature type="compositionally biased region" description="Polar residues" evidence="5">
    <location>
        <begin position="424"/>
        <end position="444"/>
    </location>
</feature>
<dbReference type="Proteomes" id="UP000230069">
    <property type="component" value="Unassembled WGS sequence"/>
</dbReference>
<evidence type="ECO:0000313" key="7">
    <source>
        <dbReference type="EMBL" id="PIA54488.1"/>
    </source>
</evidence>